<reference evidence="2" key="1">
    <citation type="submission" date="2020-05" db="EMBL/GenBank/DDBJ databases">
        <authorList>
            <person name="Chiriac C."/>
            <person name="Salcher M."/>
            <person name="Ghai R."/>
            <person name="Kavagutti S V."/>
        </authorList>
    </citation>
    <scope>NUCLEOTIDE SEQUENCE</scope>
</reference>
<organism evidence="2">
    <name type="scientific">freshwater metagenome</name>
    <dbReference type="NCBI Taxonomy" id="449393"/>
    <lineage>
        <taxon>unclassified sequences</taxon>
        <taxon>metagenomes</taxon>
        <taxon>ecological metagenomes</taxon>
    </lineage>
</organism>
<gene>
    <name evidence="2" type="ORF">UFOPK3001_02614</name>
</gene>
<proteinExistence type="predicted"/>
<accession>A0A6J7A5K5</accession>
<feature type="region of interest" description="Disordered" evidence="1">
    <location>
        <begin position="57"/>
        <end position="85"/>
    </location>
</feature>
<evidence type="ECO:0000256" key="1">
    <source>
        <dbReference type="SAM" id="MobiDB-lite"/>
    </source>
</evidence>
<feature type="compositionally biased region" description="Basic and acidic residues" evidence="1">
    <location>
        <begin position="68"/>
        <end position="82"/>
    </location>
</feature>
<sequence>MRNVGEVLHLAHHVVAEVPHDPTLQRGQFGEQRGAVQLEEGLDGSEHPLVEGHRVRQVALHGEMPATGDERRTRAATDEREAAPPLAVLHRLEEEPGLVTDELHVGRNGGLEVRKQFDPDGDHCVLCRQRAELLA</sequence>
<name>A0A6J7A5K5_9ZZZZ</name>
<evidence type="ECO:0000313" key="2">
    <source>
        <dbReference type="EMBL" id="CAB4828177.1"/>
    </source>
</evidence>
<protein>
    <submittedName>
        <fullName evidence="2">Unannotated protein</fullName>
    </submittedName>
</protein>
<dbReference type="EMBL" id="CAFAAJ010000285">
    <property type="protein sequence ID" value="CAB4828177.1"/>
    <property type="molecule type" value="Genomic_DNA"/>
</dbReference>
<dbReference type="AlphaFoldDB" id="A0A6J7A5K5"/>